<name>A0A5P8WGZ0_9NOSO</name>
<dbReference type="SUPFAM" id="SSF54106">
    <property type="entry name" value="LysM domain"/>
    <property type="match status" value="1"/>
</dbReference>
<keyword evidence="4" id="KW-1185">Reference proteome</keyword>
<accession>A0A5P8WGZ0</accession>
<dbReference type="KEGG" id="nsh:GXM_09532"/>
<feature type="chain" id="PRO_5024872814" description="LysM domain-containing protein" evidence="1">
    <location>
        <begin position="28"/>
        <end position="306"/>
    </location>
</feature>
<evidence type="ECO:0000256" key="1">
    <source>
        <dbReference type="SAM" id="SignalP"/>
    </source>
</evidence>
<dbReference type="InterPro" id="IPR018392">
    <property type="entry name" value="LysM"/>
</dbReference>
<dbReference type="Gene3D" id="3.10.350.10">
    <property type="entry name" value="LysM domain"/>
    <property type="match status" value="1"/>
</dbReference>
<evidence type="ECO:0000313" key="4">
    <source>
        <dbReference type="Proteomes" id="UP000326678"/>
    </source>
</evidence>
<dbReference type="CDD" id="cd00118">
    <property type="entry name" value="LysM"/>
    <property type="match status" value="1"/>
</dbReference>
<organism evidence="3 4">
    <name type="scientific">Nostoc sphaeroides CCNUC1</name>
    <dbReference type="NCBI Taxonomy" id="2653204"/>
    <lineage>
        <taxon>Bacteria</taxon>
        <taxon>Bacillati</taxon>
        <taxon>Cyanobacteriota</taxon>
        <taxon>Cyanophyceae</taxon>
        <taxon>Nostocales</taxon>
        <taxon>Nostocaceae</taxon>
        <taxon>Nostoc</taxon>
    </lineage>
</organism>
<dbReference type="InterPro" id="IPR036779">
    <property type="entry name" value="LysM_dom_sf"/>
</dbReference>
<keyword evidence="1" id="KW-0732">Signal</keyword>
<dbReference type="Proteomes" id="UP000326678">
    <property type="component" value="Chromosome Gxm2"/>
</dbReference>
<evidence type="ECO:0000313" key="3">
    <source>
        <dbReference type="EMBL" id="QFS52038.1"/>
    </source>
</evidence>
<sequence length="306" mass="33924">MKKVSSVVLTAFLFLSTLLFKTQNANAQTTFTLIYGGTYFVQNGYNNWEGGYLDTKGVGCEGKLPCISTANRSGRVNLQTRMWKIVSATGKQNGTAVLVNDEIYLQNLYLGGYLDTKGVGCKGNLVCVSTASSPNRANLQTRTWKIVSATGKQNGTAVLVNDEIYLQNLYPYRTGMLGGYLDIKGVGSSVSTAGTKERTTLGTSHWRFVETSKIKEEPQGFPFISSPIGDRDNITLPCQKCNCPTYPIYIYTVESGDTLFKIAETFYGDRNQWTRIRDANPRIYPNNLQPGQRLVIPDLDEQDCFN</sequence>
<dbReference type="AlphaFoldDB" id="A0A5P8WGZ0"/>
<evidence type="ECO:0000259" key="2">
    <source>
        <dbReference type="PROSITE" id="PS51782"/>
    </source>
</evidence>
<dbReference type="SMART" id="SM00257">
    <property type="entry name" value="LysM"/>
    <property type="match status" value="1"/>
</dbReference>
<dbReference type="PROSITE" id="PS51782">
    <property type="entry name" value="LYSM"/>
    <property type="match status" value="1"/>
</dbReference>
<protein>
    <recommendedName>
        <fullName evidence="2">LysM domain-containing protein</fullName>
    </recommendedName>
</protein>
<proteinExistence type="predicted"/>
<reference evidence="3 4" key="1">
    <citation type="submission" date="2019-10" db="EMBL/GenBank/DDBJ databases">
        <title>Genomic and transcriptomic insights into the perfect genentic adaptation of a filamentous nitrogen-fixing cyanobacterium to rice fields.</title>
        <authorList>
            <person name="Chen Z."/>
        </authorList>
    </citation>
    <scope>NUCLEOTIDE SEQUENCE [LARGE SCALE GENOMIC DNA]</scope>
    <source>
        <strain evidence="3">CCNUC1</strain>
    </source>
</reference>
<dbReference type="Pfam" id="PF01476">
    <property type="entry name" value="LysM"/>
    <property type="match status" value="1"/>
</dbReference>
<gene>
    <name evidence="3" type="ORF">GXM_09532</name>
</gene>
<dbReference type="EMBL" id="CP045227">
    <property type="protein sequence ID" value="QFS52038.1"/>
    <property type="molecule type" value="Genomic_DNA"/>
</dbReference>
<feature type="signal peptide" evidence="1">
    <location>
        <begin position="1"/>
        <end position="27"/>
    </location>
</feature>
<feature type="domain" description="LysM" evidence="2">
    <location>
        <begin position="249"/>
        <end position="296"/>
    </location>
</feature>
<dbReference type="RefSeq" id="WP_225892632.1">
    <property type="nucleotide sequence ID" value="NZ_CP045227.1"/>
</dbReference>